<dbReference type="RefSeq" id="WP_072898923.1">
    <property type="nucleotide sequence ID" value="NZ_FQXB01000001.1"/>
</dbReference>
<dbReference type="Pfam" id="PF11014">
    <property type="entry name" value="DUF2852"/>
    <property type="match status" value="1"/>
</dbReference>
<keyword evidence="1" id="KW-0472">Membrane</keyword>
<dbReference type="STRING" id="1508389.SAMN05444003_0433"/>
<name>A0A1M5LQZ3_9RHOB</name>
<protein>
    <recommendedName>
        <fullName evidence="4">DUF2852 domain-containing protein</fullName>
    </recommendedName>
</protein>
<sequence>MTFATTDVPRAHRRTASKQTPTSVQILSMLLFAVFAVPTAIVMINVFWPAGFALALVFAIYWPRPFETKTKGLDATEVEEMVKDLVPSQEPRSSGNASFDAYRSDVIERLEAEQVNFEAFLERLRDAKDKTEFDQFMDDRAAMPRDAN</sequence>
<evidence type="ECO:0000256" key="1">
    <source>
        <dbReference type="SAM" id="Phobius"/>
    </source>
</evidence>
<evidence type="ECO:0000313" key="2">
    <source>
        <dbReference type="EMBL" id="SHG67534.1"/>
    </source>
</evidence>
<evidence type="ECO:0000313" key="3">
    <source>
        <dbReference type="Proteomes" id="UP000184074"/>
    </source>
</evidence>
<dbReference type="AlphaFoldDB" id="A0A1M5LQZ3"/>
<dbReference type="InterPro" id="IPR021273">
    <property type="entry name" value="DUF2852"/>
</dbReference>
<dbReference type="Proteomes" id="UP000184074">
    <property type="component" value="Unassembled WGS sequence"/>
</dbReference>
<keyword evidence="3" id="KW-1185">Reference proteome</keyword>
<feature type="transmembrane region" description="Helical" evidence="1">
    <location>
        <begin position="29"/>
        <end position="62"/>
    </location>
</feature>
<gene>
    <name evidence="2" type="ORF">SAMN05444003_0433</name>
</gene>
<keyword evidence="1" id="KW-0812">Transmembrane</keyword>
<dbReference type="EMBL" id="FQXB01000001">
    <property type="protein sequence ID" value="SHG67534.1"/>
    <property type="molecule type" value="Genomic_DNA"/>
</dbReference>
<keyword evidence="1" id="KW-1133">Transmembrane helix</keyword>
<accession>A0A1M5LQZ3</accession>
<proteinExistence type="predicted"/>
<reference evidence="2 3" key="1">
    <citation type="submission" date="2016-11" db="EMBL/GenBank/DDBJ databases">
        <authorList>
            <person name="Jaros S."/>
            <person name="Januszkiewicz K."/>
            <person name="Wedrychowicz H."/>
        </authorList>
    </citation>
    <scope>NUCLEOTIDE SEQUENCE [LARGE SCALE GENOMIC DNA]</scope>
    <source>
        <strain evidence="2 3">DSM 28715</strain>
    </source>
</reference>
<evidence type="ECO:0008006" key="4">
    <source>
        <dbReference type="Google" id="ProtNLM"/>
    </source>
</evidence>
<organism evidence="2 3">
    <name type="scientific">Cognatiyoonia sediminum</name>
    <dbReference type="NCBI Taxonomy" id="1508389"/>
    <lineage>
        <taxon>Bacteria</taxon>
        <taxon>Pseudomonadati</taxon>
        <taxon>Pseudomonadota</taxon>
        <taxon>Alphaproteobacteria</taxon>
        <taxon>Rhodobacterales</taxon>
        <taxon>Paracoccaceae</taxon>
        <taxon>Cognatiyoonia</taxon>
    </lineage>
</organism>